<name>A0A5B9R0H2_9BACT</name>
<comment type="catalytic activity">
    <reaction evidence="1">
        <text>2-phosphoglycolate + H2O = glycolate + phosphate</text>
        <dbReference type="Rhea" id="RHEA:14369"/>
        <dbReference type="ChEBI" id="CHEBI:15377"/>
        <dbReference type="ChEBI" id="CHEBI:29805"/>
        <dbReference type="ChEBI" id="CHEBI:43474"/>
        <dbReference type="ChEBI" id="CHEBI:58033"/>
        <dbReference type="EC" id="3.1.3.18"/>
    </reaction>
</comment>
<dbReference type="RefSeq" id="WP_068131249.1">
    <property type="nucleotide sequence ID" value="NZ_CP042914.1"/>
</dbReference>
<evidence type="ECO:0000256" key="1">
    <source>
        <dbReference type="ARBA" id="ARBA00000830"/>
    </source>
</evidence>
<dbReference type="SFLD" id="SFLDS00003">
    <property type="entry name" value="Haloacid_Dehalogenase"/>
    <property type="match status" value="1"/>
</dbReference>
<gene>
    <name evidence="5" type="primary">gph</name>
    <name evidence="5" type="ORF">UC8_52710</name>
</gene>
<dbReference type="AlphaFoldDB" id="A0A5B9R0H2"/>
<comment type="pathway">
    <text evidence="2">Organic acid metabolism; glycolate biosynthesis; glycolate from 2-phosphoglycolate: step 1/1.</text>
</comment>
<dbReference type="InterPro" id="IPR023198">
    <property type="entry name" value="PGP-like_dom2"/>
</dbReference>
<evidence type="ECO:0000256" key="3">
    <source>
        <dbReference type="ARBA" id="ARBA00006171"/>
    </source>
</evidence>
<evidence type="ECO:0000256" key="2">
    <source>
        <dbReference type="ARBA" id="ARBA00004818"/>
    </source>
</evidence>
<dbReference type="InterPro" id="IPR036412">
    <property type="entry name" value="HAD-like_sf"/>
</dbReference>
<dbReference type="GO" id="GO:0005829">
    <property type="term" value="C:cytosol"/>
    <property type="evidence" value="ECO:0007669"/>
    <property type="project" value="TreeGrafter"/>
</dbReference>
<dbReference type="Gene3D" id="1.10.150.240">
    <property type="entry name" value="Putative phosphatase, domain 2"/>
    <property type="match status" value="1"/>
</dbReference>
<reference evidence="5 6" key="1">
    <citation type="submission" date="2019-08" db="EMBL/GenBank/DDBJ databases">
        <title>Deep-cultivation of Planctomycetes and their phenomic and genomic characterization uncovers novel biology.</title>
        <authorList>
            <person name="Wiegand S."/>
            <person name="Jogler M."/>
            <person name="Boedeker C."/>
            <person name="Pinto D."/>
            <person name="Vollmers J."/>
            <person name="Rivas-Marin E."/>
            <person name="Kohn T."/>
            <person name="Peeters S.H."/>
            <person name="Heuer A."/>
            <person name="Rast P."/>
            <person name="Oberbeckmann S."/>
            <person name="Bunk B."/>
            <person name="Jeske O."/>
            <person name="Meyerdierks A."/>
            <person name="Storesund J.E."/>
            <person name="Kallscheuer N."/>
            <person name="Luecker S."/>
            <person name="Lage O.M."/>
            <person name="Pohl T."/>
            <person name="Merkel B.J."/>
            <person name="Hornburger P."/>
            <person name="Mueller R.-W."/>
            <person name="Bruemmer F."/>
            <person name="Labrenz M."/>
            <person name="Spormann A.M."/>
            <person name="Op den Camp H."/>
            <person name="Overmann J."/>
            <person name="Amann R."/>
            <person name="Jetten M.S.M."/>
            <person name="Mascher T."/>
            <person name="Medema M.H."/>
            <person name="Devos D.P."/>
            <person name="Kaster A.-K."/>
            <person name="Ovreas L."/>
            <person name="Rohde M."/>
            <person name="Galperin M.Y."/>
            <person name="Jogler C."/>
        </authorList>
    </citation>
    <scope>NUCLEOTIDE SEQUENCE [LARGE SCALE GENOMIC DNA]</scope>
    <source>
        <strain evidence="5 6">UC8</strain>
    </source>
</reference>
<dbReference type="InterPro" id="IPR023214">
    <property type="entry name" value="HAD_sf"/>
</dbReference>
<comment type="similarity">
    <text evidence="3">Belongs to the HAD-like hydrolase superfamily. CbbY/CbbZ/Gph/YieH family.</text>
</comment>
<dbReference type="KEGG" id="rul:UC8_52710"/>
<sequence>MRILLFDIDGTLIRSGGAGRLALLDTMQSVFSISEPGCDINFSGQTDGYLLQQVLSQNDVMPSLENMQRLVEGYLQRLPTWLRRCEGEVLPGVVTLLDRLQAEPQIEMGCMTGNLATSARLKLQHFGLWDGYFDEAHLFSGDECQGRDQMALAAAMQLAERFVGLDLDLWVIGDTPKDIQCARAMGAKVLACCTGEYSRQQLQPHQPDHLFGDLSDVDAIAAILSTSGFPA</sequence>
<dbReference type="GO" id="GO:0008967">
    <property type="term" value="F:phosphoglycolate phosphatase activity"/>
    <property type="evidence" value="ECO:0007669"/>
    <property type="project" value="UniProtKB-EC"/>
</dbReference>
<dbReference type="SFLD" id="SFLDG01129">
    <property type="entry name" value="C1.5:_HAD__Beta-PGM__Phosphata"/>
    <property type="match status" value="1"/>
</dbReference>
<dbReference type="PANTHER" id="PTHR43434:SF1">
    <property type="entry name" value="PHOSPHOGLYCOLATE PHOSPHATASE"/>
    <property type="match status" value="1"/>
</dbReference>
<organism evidence="5 6">
    <name type="scientific">Roseimaritima ulvae</name>
    <dbReference type="NCBI Taxonomy" id="980254"/>
    <lineage>
        <taxon>Bacteria</taxon>
        <taxon>Pseudomonadati</taxon>
        <taxon>Planctomycetota</taxon>
        <taxon>Planctomycetia</taxon>
        <taxon>Pirellulales</taxon>
        <taxon>Pirellulaceae</taxon>
        <taxon>Roseimaritima</taxon>
    </lineage>
</organism>
<dbReference type="Gene3D" id="3.40.50.1000">
    <property type="entry name" value="HAD superfamily/HAD-like"/>
    <property type="match status" value="1"/>
</dbReference>
<keyword evidence="6" id="KW-1185">Reference proteome</keyword>
<dbReference type="GO" id="GO:0006281">
    <property type="term" value="P:DNA repair"/>
    <property type="evidence" value="ECO:0007669"/>
    <property type="project" value="TreeGrafter"/>
</dbReference>
<dbReference type="EC" id="3.1.3.18" evidence="4"/>
<accession>A0A5B9R0H2</accession>
<dbReference type="Pfam" id="PF12710">
    <property type="entry name" value="HAD"/>
    <property type="match status" value="1"/>
</dbReference>
<dbReference type="InterPro" id="IPR050155">
    <property type="entry name" value="HAD-like_hydrolase_sf"/>
</dbReference>
<evidence type="ECO:0000313" key="6">
    <source>
        <dbReference type="Proteomes" id="UP000325286"/>
    </source>
</evidence>
<evidence type="ECO:0000256" key="4">
    <source>
        <dbReference type="ARBA" id="ARBA00013078"/>
    </source>
</evidence>
<proteinExistence type="inferred from homology"/>
<keyword evidence="5" id="KW-0378">Hydrolase</keyword>
<dbReference type="Proteomes" id="UP000325286">
    <property type="component" value="Chromosome"/>
</dbReference>
<evidence type="ECO:0000313" key="5">
    <source>
        <dbReference type="EMBL" id="QEG43225.1"/>
    </source>
</evidence>
<dbReference type="SUPFAM" id="SSF56784">
    <property type="entry name" value="HAD-like"/>
    <property type="match status" value="1"/>
</dbReference>
<dbReference type="OrthoDB" id="9781769at2"/>
<dbReference type="PANTHER" id="PTHR43434">
    <property type="entry name" value="PHOSPHOGLYCOLATE PHOSPHATASE"/>
    <property type="match status" value="1"/>
</dbReference>
<protein>
    <recommendedName>
        <fullName evidence="4">phosphoglycolate phosphatase</fullName>
        <ecNumber evidence="4">3.1.3.18</ecNumber>
    </recommendedName>
</protein>
<dbReference type="EMBL" id="CP042914">
    <property type="protein sequence ID" value="QEG43225.1"/>
    <property type="molecule type" value="Genomic_DNA"/>
</dbReference>